<evidence type="ECO:0000313" key="2">
    <source>
        <dbReference type="Proteomes" id="UP000014074"/>
    </source>
</evidence>
<dbReference type="InterPro" id="IPR029063">
    <property type="entry name" value="SAM-dependent_MTases_sf"/>
</dbReference>
<keyword evidence="1" id="KW-0808">Transferase</keyword>
<dbReference type="EMBL" id="KB933100">
    <property type="protein sequence ID" value="EOO00299.1"/>
    <property type="molecule type" value="Genomic_DNA"/>
</dbReference>
<reference evidence="2" key="1">
    <citation type="journal article" date="2013" name="Genome Announc.">
        <title>Draft genome sequence of the ascomycete Phaeoacremonium aleophilum strain UCR-PA7, a causal agent of the esca disease complex in grapevines.</title>
        <authorList>
            <person name="Blanco-Ulate B."/>
            <person name="Rolshausen P."/>
            <person name="Cantu D."/>
        </authorList>
    </citation>
    <scope>NUCLEOTIDE SEQUENCE [LARGE SCALE GENOMIC DNA]</scope>
    <source>
        <strain evidence="2">UCR-PA7</strain>
    </source>
</reference>
<accession>R8BLS5</accession>
<proteinExistence type="predicted"/>
<dbReference type="Gene3D" id="3.40.50.150">
    <property type="entry name" value="Vaccinia Virus protein VP39"/>
    <property type="match status" value="1"/>
</dbReference>
<dbReference type="OrthoDB" id="2013972at2759"/>
<dbReference type="CDD" id="cd02440">
    <property type="entry name" value="AdoMet_MTases"/>
    <property type="match status" value="1"/>
</dbReference>
<dbReference type="GO" id="GO:0032259">
    <property type="term" value="P:methylation"/>
    <property type="evidence" value="ECO:0007669"/>
    <property type="project" value="UniProtKB-KW"/>
</dbReference>
<dbReference type="KEGG" id="tmn:UCRPA7_4227"/>
<dbReference type="GO" id="GO:0008168">
    <property type="term" value="F:methyltransferase activity"/>
    <property type="evidence" value="ECO:0007669"/>
    <property type="project" value="UniProtKB-KW"/>
</dbReference>
<keyword evidence="1" id="KW-0489">Methyltransferase</keyword>
<sequence>MTLTISGKHCLCPKNEGASRVLDLGTGTGIWAMDYADAHPDTEIDDLEKAWTWSQPFDFIFSRMMTGSFSNNASIVEKAFNHLEPGGYFEAQDMALPLGCDDGTLTEDSDLWKWMLLVMEGMEGFQRPVVAAQKWKEMMEAAGFESVVEVVYKWPTNRWPRDKKHKELGMWSLANMDQALEPASLAPLTRALGYTKDEVLVLVSKARKVLRDTSVHAYWPIHIVYGRKPLNAPVNLPEHGMSPHSGAED</sequence>
<organism evidence="1 2">
    <name type="scientific">Phaeoacremonium minimum (strain UCR-PA7)</name>
    <name type="common">Esca disease fungus</name>
    <name type="synonym">Togninia minima</name>
    <dbReference type="NCBI Taxonomy" id="1286976"/>
    <lineage>
        <taxon>Eukaryota</taxon>
        <taxon>Fungi</taxon>
        <taxon>Dikarya</taxon>
        <taxon>Ascomycota</taxon>
        <taxon>Pezizomycotina</taxon>
        <taxon>Sordariomycetes</taxon>
        <taxon>Sordariomycetidae</taxon>
        <taxon>Togniniales</taxon>
        <taxon>Togniniaceae</taxon>
        <taxon>Phaeoacremonium</taxon>
    </lineage>
</organism>
<keyword evidence="2" id="KW-1185">Reference proteome</keyword>
<gene>
    <name evidence="1" type="ORF">UCRPA7_4227</name>
</gene>
<dbReference type="AlphaFoldDB" id="R8BLS5"/>
<dbReference type="SUPFAM" id="SSF53335">
    <property type="entry name" value="S-adenosyl-L-methionine-dependent methyltransferases"/>
    <property type="match status" value="1"/>
</dbReference>
<dbReference type="Pfam" id="PF13489">
    <property type="entry name" value="Methyltransf_23"/>
    <property type="match status" value="1"/>
</dbReference>
<dbReference type="eggNOG" id="ENOG502RS7T">
    <property type="taxonomic scope" value="Eukaryota"/>
</dbReference>
<dbReference type="HOGENOM" id="CLU_010595_2_3_1"/>
<dbReference type="GeneID" id="19324656"/>
<protein>
    <submittedName>
        <fullName evidence="1">Putative tam domain methyltransferase protein</fullName>
    </submittedName>
</protein>
<evidence type="ECO:0000313" key="1">
    <source>
        <dbReference type="EMBL" id="EOO00299.1"/>
    </source>
</evidence>
<dbReference type="RefSeq" id="XP_007914966.1">
    <property type="nucleotide sequence ID" value="XM_007916775.1"/>
</dbReference>
<dbReference type="Proteomes" id="UP000014074">
    <property type="component" value="Unassembled WGS sequence"/>
</dbReference>
<name>R8BLS5_PHAM7</name>